<dbReference type="AlphaFoldDB" id="A0A5J4VTM4"/>
<feature type="region of interest" description="Disordered" evidence="1">
    <location>
        <begin position="1"/>
        <end position="20"/>
    </location>
</feature>
<evidence type="ECO:0000313" key="3">
    <source>
        <dbReference type="Proteomes" id="UP000324800"/>
    </source>
</evidence>
<evidence type="ECO:0000313" key="2">
    <source>
        <dbReference type="EMBL" id="KAA6385760.1"/>
    </source>
</evidence>
<sequence length="189" mass="21442">MTRRTNNISKSPRSKDSYQTSNYLNLVPQNPLQVVAQPQSTFVNAFRQNIEIDPLNPDETIATPEKVPQNVITAAYALLARHLGQETSQIDFYSEKPSEEQVVKAKQRASAATYLVTRRKLLKYNNPPAQPILAFDQVLADLETKLLQQFRQLQGTLTQIVKTDQTAALKFNLCTFINIQDTIYKVNMT</sequence>
<proteinExistence type="predicted"/>
<gene>
    <name evidence="2" type="ORF">EZS28_018713</name>
</gene>
<protein>
    <submittedName>
        <fullName evidence="2">Uncharacterized protein</fullName>
    </submittedName>
</protein>
<organism evidence="2 3">
    <name type="scientific">Streblomastix strix</name>
    <dbReference type="NCBI Taxonomy" id="222440"/>
    <lineage>
        <taxon>Eukaryota</taxon>
        <taxon>Metamonada</taxon>
        <taxon>Preaxostyla</taxon>
        <taxon>Oxymonadida</taxon>
        <taxon>Streblomastigidae</taxon>
        <taxon>Streblomastix</taxon>
    </lineage>
</organism>
<accession>A0A5J4VTM4</accession>
<name>A0A5J4VTM4_9EUKA</name>
<comment type="caution">
    <text evidence="2">The sequence shown here is derived from an EMBL/GenBank/DDBJ whole genome shotgun (WGS) entry which is preliminary data.</text>
</comment>
<evidence type="ECO:0000256" key="1">
    <source>
        <dbReference type="SAM" id="MobiDB-lite"/>
    </source>
</evidence>
<reference evidence="2 3" key="1">
    <citation type="submission" date="2019-03" db="EMBL/GenBank/DDBJ databases">
        <title>Single cell metagenomics reveals metabolic interactions within the superorganism composed of flagellate Streblomastix strix and complex community of Bacteroidetes bacteria on its surface.</title>
        <authorList>
            <person name="Treitli S.C."/>
            <person name="Kolisko M."/>
            <person name="Husnik F."/>
            <person name="Keeling P."/>
            <person name="Hampl V."/>
        </authorList>
    </citation>
    <scope>NUCLEOTIDE SEQUENCE [LARGE SCALE GENOMIC DNA]</scope>
    <source>
        <strain evidence="2">ST1C</strain>
    </source>
</reference>
<dbReference type="EMBL" id="SNRW01005120">
    <property type="protein sequence ID" value="KAA6385760.1"/>
    <property type="molecule type" value="Genomic_DNA"/>
</dbReference>
<dbReference type="Proteomes" id="UP000324800">
    <property type="component" value="Unassembled WGS sequence"/>
</dbReference>